<organism evidence="9 10">
    <name type="scientific">Pokkaliibacter plantistimulans</name>
    <dbReference type="NCBI Taxonomy" id="1635171"/>
    <lineage>
        <taxon>Bacteria</taxon>
        <taxon>Pseudomonadati</taxon>
        <taxon>Pseudomonadota</taxon>
        <taxon>Gammaproteobacteria</taxon>
        <taxon>Oceanospirillales</taxon>
        <taxon>Balneatrichaceae</taxon>
        <taxon>Pokkaliibacter</taxon>
    </lineage>
</organism>
<feature type="transmembrane region" description="Helical" evidence="8">
    <location>
        <begin position="65"/>
        <end position="87"/>
    </location>
</feature>
<dbReference type="InterPro" id="IPR004776">
    <property type="entry name" value="Mem_transp_PIN-like"/>
</dbReference>
<reference evidence="9 10" key="1">
    <citation type="submission" date="2015-03" db="EMBL/GenBank/DDBJ databases">
        <authorList>
            <person name="Krishnan R."/>
            <person name="Midha S."/>
            <person name="Patil P.B."/>
            <person name="Rameshkumar N."/>
        </authorList>
    </citation>
    <scope>NUCLEOTIDE SEQUENCE [LARGE SCALE GENOMIC DNA]</scope>
    <source>
        <strain evidence="9 10">L1E11</strain>
    </source>
</reference>
<accession>A0ABX5M5Y4</accession>
<evidence type="ECO:0000256" key="3">
    <source>
        <dbReference type="ARBA" id="ARBA00022448"/>
    </source>
</evidence>
<comment type="similarity">
    <text evidence="2">Belongs to the auxin efflux carrier (TC 2.A.69) family.</text>
</comment>
<feature type="transmembrane region" description="Helical" evidence="8">
    <location>
        <begin position="195"/>
        <end position="212"/>
    </location>
</feature>
<dbReference type="Gene3D" id="1.20.1530.20">
    <property type="match status" value="1"/>
</dbReference>
<evidence type="ECO:0000256" key="5">
    <source>
        <dbReference type="ARBA" id="ARBA00022692"/>
    </source>
</evidence>
<feature type="transmembrane region" description="Helical" evidence="8">
    <location>
        <begin position="122"/>
        <end position="147"/>
    </location>
</feature>
<dbReference type="RefSeq" id="WP_110185594.1">
    <property type="nucleotide sequence ID" value="NZ_CP177354.1"/>
</dbReference>
<evidence type="ECO:0000256" key="6">
    <source>
        <dbReference type="ARBA" id="ARBA00022989"/>
    </source>
</evidence>
<keyword evidence="10" id="KW-1185">Reference proteome</keyword>
<dbReference type="Pfam" id="PF03547">
    <property type="entry name" value="Mem_trans"/>
    <property type="match status" value="1"/>
</dbReference>
<name>A0ABX5M5Y4_9GAMM</name>
<gene>
    <name evidence="9" type="ORF">WH50_00710</name>
</gene>
<protein>
    <submittedName>
        <fullName evidence="9">Transporter</fullName>
    </submittedName>
</protein>
<keyword evidence="5 8" id="KW-0812">Transmembrane</keyword>
<evidence type="ECO:0000256" key="7">
    <source>
        <dbReference type="ARBA" id="ARBA00023136"/>
    </source>
</evidence>
<keyword evidence="3" id="KW-0813">Transport</keyword>
<dbReference type="PANTHER" id="PTHR36838">
    <property type="entry name" value="AUXIN EFFLUX CARRIER FAMILY PROTEIN"/>
    <property type="match status" value="1"/>
</dbReference>
<dbReference type="EMBL" id="LAPT01000002">
    <property type="protein sequence ID" value="PXF33081.1"/>
    <property type="molecule type" value="Genomic_DNA"/>
</dbReference>
<evidence type="ECO:0000256" key="2">
    <source>
        <dbReference type="ARBA" id="ARBA00010145"/>
    </source>
</evidence>
<dbReference type="InterPro" id="IPR038770">
    <property type="entry name" value="Na+/solute_symporter_sf"/>
</dbReference>
<feature type="transmembrane region" description="Helical" evidence="8">
    <location>
        <begin position="251"/>
        <end position="272"/>
    </location>
</feature>
<dbReference type="PANTHER" id="PTHR36838:SF4">
    <property type="entry name" value="AUXIN EFFLUX CARRIER FAMILY PROTEIN"/>
    <property type="match status" value="1"/>
</dbReference>
<feature type="transmembrane region" description="Helical" evidence="8">
    <location>
        <begin position="224"/>
        <end position="245"/>
    </location>
</feature>
<keyword evidence="4" id="KW-1003">Cell membrane</keyword>
<dbReference type="Proteomes" id="UP000248090">
    <property type="component" value="Unassembled WGS sequence"/>
</dbReference>
<feature type="transmembrane region" description="Helical" evidence="8">
    <location>
        <begin position="284"/>
        <end position="307"/>
    </location>
</feature>
<keyword evidence="7 8" id="KW-0472">Membrane</keyword>
<comment type="subcellular location">
    <subcellularLocation>
        <location evidence="1">Cell membrane</location>
        <topology evidence="1">Multi-pass membrane protein</topology>
    </subcellularLocation>
</comment>
<evidence type="ECO:0000256" key="1">
    <source>
        <dbReference type="ARBA" id="ARBA00004651"/>
    </source>
</evidence>
<feature type="transmembrane region" description="Helical" evidence="8">
    <location>
        <begin position="168"/>
        <end position="189"/>
    </location>
</feature>
<sequence length="314" mass="33101">MTATLDALGPIFLLVLLGYALQRWQFPGDGFWPLAERFTYYLLFPALLIHNLAPAHFAGVAVSDIVLLVVAMLLVATVMLVAVRHWVSATPAAFTSFYQGGIRFNTYVGLAAVNQLYGDQGIVVAAVTIAIMIPLINVLCVLIFAFYGGQGEKVSWGATAMQIARNPLILGCVMGVLLNVSGIGLPFWSKPALGILSQAALPVGLLAVGFALNLRALRGAIAPLGWACVAKFLALPLVALMLARIWGAEPLVTQVLILFAALPTASSSYILARQMGGDAPLMAGIITAQTLLAMATLPITLMLYPLLGLSLGTG</sequence>
<keyword evidence="6 8" id="KW-1133">Transmembrane helix</keyword>
<comment type="caution">
    <text evidence="9">The sequence shown here is derived from an EMBL/GenBank/DDBJ whole genome shotgun (WGS) entry which is preliminary data.</text>
</comment>
<evidence type="ECO:0000313" key="10">
    <source>
        <dbReference type="Proteomes" id="UP000248090"/>
    </source>
</evidence>
<proteinExistence type="inferred from homology"/>
<evidence type="ECO:0000256" key="4">
    <source>
        <dbReference type="ARBA" id="ARBA00022475"/>
    </source>
</evidence>
<evidence type="ECO:0000313" key="9">
    <source>
        <dbReference type="EMBL" id="PXF33081.1"/>
    </source>
</evidence>
<evidence type="ECO:0000256" key="8">
    <source>
        <dbReference type="SAM" id="Phobius"/>
    </source>
</evidence>
<feature type="transmembrane region" description="Helical" evidence="8">
    <location>
        <begin position="38"/>
        <end position="58"/>
    </location>
</feature>